<dbReference type="InterPro" id="IPR053779">
    <property type="entry name" value="GlpR"/>
</dbReference>
<keyword evidence="2" id="KW-0812">Transmembrane</keyword>
<proteinExistence type="predicted"/>
<keyword evidence="4" id="KW-1185">Reference proteome</keyword>
<accession>A0ABU1ZWW6</accession>
<feature type="transmembrane region" description="Helical" evidence="2">
    <location>
        <begin position="6"/>
        <end position="23"/>
    </location>
</feature>
<gene>
    <name evidence="3" type="ORF">J2S39_000519</name>
</gene>
<organism evidence="3 4">
    <name type="scientific">Corynebacterium guangdongense</name>
    <dbReference type="NCBI Taxonomy" id="1783348"/>
    <lineage>
        <taxon>Bacteria</taxon>
        <taxon>Bacillati</taxon>
        <taxon>Actinomycetota</taxon>
        <taxon>Actinomycetes</taxon>
        <taxon>Mycobacteriales</taxon>
        <taxon>Corynebacteriaceae</taxon>
        <taxon>Corynebacterium</taxon>
    </lineage>
</organism>
<name>A0ABU1ZWW6_9CORY</name>
<feature type="compositionally biased region" description="Polar residues" evidence="1">
    <location>
        <begin position="377"/>
        <end position="389"/>
    </location>
</feature>
<evidence type="ECO:0000313" key="3">
    <source>
        <dbReference type="EMBL" id="MDR7328843.1"/>
    </source>
</evidence>
<feature type="transmembrane region" description="Helical" evidence="2">
    <location>
        <begin position="288"/>
        <end position="305"/>
    </location>
</feature>
<sequence length="389" mass="42239">MSGGLMILLIIVVWLFVLAPLLLRGQKPMSKAGEAFEDTRVVYSGDSGEVPARPQPRLRAGDVRRRRAEDDADYEIVAAEEGPEENEREDDLLIDEPRPARETVVDGDVVAGELTEGSARGILAADSAGSTAASVLMATRDDAGAEIVEFSAAGARADDAEDAYDVDDAYLAPEDLLYRGTPSLAVVGEDEADEADEDGRAAGSGRRSGRSPAGDAGESSVRESTESELTEEEIAWAKSRSGRGGWDPERDRTYSTTRYQRRQRTLLGLAIAVVLAVALGIVVGGWSWLLAALAGGLTVLYLFALRQQVREEQALRARRIRHLRRARLGVRSTAAEELHIPQQLRRPGAVVMELDDESPDFDYLPTVEDYDRPLNPQPRTTGKGSLRVS</sequence>
<feature type="transmembrane region" description="Helical" evidence="2">
    <location>
        <begin position="265"/>
        <end position="282"/>
    </location>
</feature>
<feature type="region of interest" description="Disordered" evidence="1">
    <location>
        <begin position="46"/>
        <end position="65"/>
    </location>
</feature>
<dbReference type="NCBIfam" id="NF045516">
    <property type="entry name" value="GlpR"/>
    <property type="match status" value="1"/>
</dbReference>
<dbReference type="RefSeq" id="WP_290197835.1">
    <property type="nucleotide sequence ID" value="NZ_CP047654.1"/>
</dbReference>
<evidence type="ECO:0000256" key="2">
    <source>
        <dbReference type="SAM" id="Phobius"/>
    </source>
</evidence>
<dbReference type="Proteomes" id="UP001180840">
    <property type="component" value="Unassembled WGS sequence"/>
</dbReference>
<reference evidence="3" key="1">
    <citation type="submission" date="2023-07" db="EMBL/GenBank/DDBJ databases">
        <title>Sequencing the genomes of 1000 actinobacteria strains.</title>
        <authorList>
            <person name="Klenk H.-P."/>
        </authorList>
    </citation>
    <scope>NUCLEOTIDE SEQUENCE</scope>
    <source>
        <strain evidence="3">DSM 107476</strain>
    </source>
</reference>
<comment type="caution">
    <text evidence="3">The sequence shown here is derived from an EMBL/GenBank/DDBJ whole genome shotgun (WGS) entry which is preliminary data.</text>
</comment>
<dbReference type="EMBL" id="JAVDXZ010000001">
    <property type="protein sequence ID" value="MDR7328843.1"/>
    <property type="molecule type" value="Genomic_DNA"/>
</dbReference>
<evidence type="ECO:0000256" key="1">
    <source>
        <dbReference type="SAM" id="MobiDB-lite"/>
    </source>
</evidence>
<keyword evidence="2" id="KW-1133">Transmembrane helix</keyword>
<evidence type="ECO:0008006" key="5">
    <source>
        <dbReference type="Google" id="ProtNLM"/>
    </source>
</evidence>
<keyword evidence="2" id="KW-0472">Membrane</keyword>
<evidence type="ECO:0000313" key="4">
    <source>
        <dbReference type="Proteomes" id="UP001180840"/>
    </source>
</evidence>
<feature type="compositionally biased region" description="Low complexity" evidence="1">
    <location>
        <begin position="201"/>
        <end position="219"/>
    </location>
</feature>
<feature type="region of interest" description="Disordered" evidence="1">
    <location>
        <begin position="189"/>
        <end position="233"/>
    </location>
</feature>
<protein>
    <recommendedName>
        <fullName evidence="5">DUF3329 domain-containing protein</fullName>
    </recommendedName>
</protein>
<feature type="region of interest" description="Disordered" evidence="1">
    <location>
        <begin position="362"/>
        <end position="389"/>
    </location>
</feature>